<dbReference type="SFLD" id="SFLDG01067">
    <property type="entry name" value="SPASM/twitch_domain_containing"/>
    <property type="match status" value="1"/>
</dbReference>
<protein>
    <submittedName>
        <fullName evidence="7">Radical SAM protein</fullName>
    </submittedName>
</protein>
<dbReference type="Pfam" id="PF04055">
    <property type="entry name" value="Radical_SAM"/>
    <property type="match status" value="1"/>
</dbReference>
<dbReference type="InterPro" id="IPR050377">
    <property type="entry name" value="Radical_SAM_PqqE_MftC-like"/>
</dbReference>
<name>A0A932GSA3_UNCTE</name>
<evidence type="ECO:0000313" key="7">
    <source>
        <dbReference type="EMBL" id="MBI3016199.1"/>
    </source>
</evidence>
<evidence type="ECO:0000256" key="2">
    <source>
        <dbReference type="ARBA" id="ARBA00022691"/>
    </source>
</evidence>
<dbReference type="SFLD" id="SFLDS00029">
    <property type="entry name" value="Radical_SAM"/>
    <property type="match status" value="1"/>
</dbReference>
<organism evidence="7 8">
    <name type="scientific">Tectimicrobiota bacterium</name>
    <dbReference type="NCBI Taxonomy" id="2528274"/>
    <lineage>
        <taxon>Bacteria</taxon>
        <taxon>Pseudomonadati</taxon>
        <taxon>Nitrospinota/Tectimicrobiota group</taxon>
        <taxon>Candidatus Tectimicrobiota</taxon>
    </lineage>
</organism>
<keyword evidence="5" id="KW-0411">Iron-sulfur</keyword>
<dbReference type="CDD" id="cd01335">
    <property type="entry name" value="Radical_SAM"/>
    <property type="match status" value="1"/>
</dbReference>
<keyword evidence="3" id="KW-0479">Metal-binding</keyword>
<dbReference type="GO" id="GO:0003824">
    <property type="term" value="F:catalytic activity"/>
    <property type="evidence" value="ECO:0007669"/>
    <property type="project" value="InterPro"/>
</dbReference>
<dbReference type="AlphaFoldDB" id="A0A932GSA3"/>
<dbReference type="Gene3D" id="3.20.20.70">
    <property type="entry name" value="Aldolase class I"/>
    <property type="match status" value="1"/>
</dbReference>
<evidence type="ECO:0000256" key="1">
    <source>
        <dbReference type="ARBA" id="ARBA00001966"/>
    </source>
</evidence>
<comment type="cofactor">
    <cofactor evidence="1">
        <name>[4Fe-4S] cluster</name>
        <dbReference type="ChEBI" id="CHEBI:49883"/>
    </cofactor>
</comment>
<accession>A0A932GSA3</accession>
<dbReference type="InterPro" id="IPR013785">
    <property type="entry name" value="Aldolase_TIM"/>
</dbReference>
<feature type="non-terminal residue" evidence="7">
    <location>
        <position position="196"/>
    </location>
</feature>
<keyword evidence="4" id="KW-0408">Iron</keyword>
<feature type="domain" description="Radical SAM core" evidence="6">
    <location>
        <begin position="67"/>
        <end position="196"/>
    </location>
</feature>
<dbReference type="GO" id="GO:0046872">
    <property type="term" value="F:metal ion binding"/>
    <property type="evidence" value="ECO:0007669"/>
    <property type="project" value="UniProtKB-KW"/>
</dbReference>
<proteinExistence type="predicted"/>
<evidence type="ECO:0000259" key="6">
    <source>
        <dbReference type="PROSITE" id="PS51918"/>
    </source>
</evidence>
<dbReference type="SUPFAM" id="SSF102114">
    <property type="entry name" value="Radical SAM enzymes"/>
    <property type="match status" value="1"/>
</dbReference>
<evidence type="ECO:0000256" key="5">
    <source>
        <dbReference type="ARBA" id="ARBA00023014"/>
    </source>
</evidence>
<evidence type="ECO:0000256" key="4">
    <source>
        <dbReference type="ARBA" id="ARBA00023004"/>
    </source>
</evidence>
<evidence type="ECO:0000256" key="3">
    <source>
        <dbReference type="ARBA" id="ARBA00022723"/>
    </source>
</evidence>
<dbReference type="PROSITE" id="PS51918">
    <property type="entry name" value="RADICAL_SAM"/>
    <property type="match status" value="1"/>
</dbReference>
<dbReference type="InterPro" id="IPR007197">
    <property type="entry name" value="rSAM"/>
</dbReference>
<gene>
    <name evidence="7" type="ORF">HYY65_14315</name>
</gene>
<dbReference type="Proteomes" id="UP000741360">
    <property type="component" value="Unassembled WGS sequence"/>
</dbReference>
<reference evidence="7" key="1">
    <citation type="submission" date="2020-07" db="EMBL/GenBank/DDBJ databases">
        <title>Huge and variable diversity of episymbiotic CPR bacteria and DPANN archaea in groundwater ecosystems.</title>
        <authorList>
            <person name="He C.Y."/>
            <person name="Keren R."/>
            <person name="Whittaker M."/>
            <person name="Farag I.F."/>
            <person name="Doudna J."/>
            <person name="Cate J.H.D."/>
            <person name="Banfield J.F."/>
        </authorList>
    </citation>
    <scope>NUCLEOTIDE SEQUENCE</scope>
    <source>
        <strain evidence="7">NC_groundwater_717_Ag_S-0.2um_59_8</strain>
    </source>
</reference>
<comment type="caution">
    <text evidence="7">The sequence shown here is derived from an EMBL/GenBank/DDBJ whole genome shotgun (WGS) entry which is preliminary data.</text>
</comment>
<dbReference type="EMBL" id="JACPSX010000275">
    <property type="protein sequence ID" value="MBI3016199.1"/>
    <property type="molecule type" value="Genomic_DNA"/>
</dbReference>
<dbReference type="PANTHER" id="PTHR11228:SF34">
    <property type="entry name" value="TUNGSTEN-CONTAINING ALDEHYDE FERREDOXIN OXIDOREDUCTASE COFACTOR MODIFYING PROTEIN"/>
    <property type="match status" value="1"/>
</dbReference>
<evidence type="ECO:0000313" key="8">
    <source>
        <dbReference type="Proteomes" id="UP000741360"/>
    </source>
</evidence>
<keyword evidence="2" id="KW-0949">S-adenosyl-L-methionine</keyword>
<dbReference type="GO" id="GO:0051536">
    <property type="term" value="F:iron-sulfur cluster binding"/>
    <property type="evidence" value="ECO:0007669"/>
    <property type="project" value="UniProtKB-KW"/>
</dbReference>
<dbReference type="PANTHER" id="PTHR11228">
    <property type="entry name" value="RADICAL SAM DOMAIN PROTEIN"/>
    <property type="match status" value="1"/>
</dbReference>
<dbReference type="InterPro" id="IPR058240">
    <property type="entry name" value="rSAM_sf"/>
</dbReference>
<sequence length="196" mass="21543">MSEKSFLIQFIEAGFTGIEVLETSENRRTRNPEVYVVTLSARKSAASLRAPLQRTQHTRLARENAAQALRELWVFPVAPETCNLACTHCLYAASPMTRNPYRLSGGELAGVLAQVNDVGAKPHFLFTGGEPTLHPELFDFLETLDRAGYSFQLMTNGTRIQSKAAERLAKMTGLVKLQISLESGEARSNDSIMGPG</sequence>